<comment type="caution">
    <text evidence="1">The sequence shown here is derived from an EMBL/GenBank/DDBJ whole genome shotgun (WGS) entry which is preliminary data.</text>
</comment>
<evidence type="ECO:0000313" key="1">
    <source>
        <dbReference type="EMBL" id="KTB57290.1"/>
    </source>
</evidence>
<dbReference type="AlphaFoldDB" id="A0A0W0H907"/>
<dbReference type="Pfam" id="PF07867">
    <property type="entry name" value="DUF1654"/>
    <property type="match status" value="1"/>
</dbReference>
<gene>
    <name evidence="1" type="ORF">AO067_16505</name>
</gene>
<organism evidence="1 2">
    <name type="scientific">Pseudomonas viridiflava ICMP 13104</name>
    <dbReference type="NCBI Taxonomy" id="1198305"/>
    <lineage>
        <taxon>Bacteria</taxon>
        <taxon>Pseudomonadati</taxon>
        <taxon>Pseudomonadota</taxon>
        <taxon>Gammaproteobacteria</taxon>
        <taxon>Pseudomonadales</taxon>
        <taxon>Pseudomonadaceae</taxon>
        <taxon>Pseudomonas</taxon>
    </lineage>
</organism>
<dbReference type="Proteomes" id="UP000053048">
    <property type="component" value="Unassembled WGS sequence"/>
</dbReference>
<evidence type="ECO:0000313" key="2">
    <source>
        <dbReference type="Proteomes" id="UP000053048"/>
    </source>
</evidence>
<keyword evidence="1" id="KW-0645">Protease</keyword>
<name>A0A0W0H907_PSEVI</name>
<proteinExistence type="predicted"/>
<reference evidence="1 2" key="1">
    <citation type="submission" date="2015-09" db="EMBL/GenBank/DDBJ databases">
        <title>Genome sequence of ICMP 13104.</title>
        <authorList>
            <person name="Visnovsky S."/>
            <person name="Lu A."/>
            <person name="Panda P."/>
            <person name="Pitman A."/>
        </authorList>
    </citation>
    <scope>NUCLEOTIDE SEQUENCE [LARGE SCALE GENOMIC DNA]</scope>
    <source>
        <strain evidence="1 2">ICMP 13104</strain>
    </source>
</reference>
<keyword evidence="1" id="KW-0378">Hydrolase</keyword>
<accession>A0A0W0H907</accession>
<dbReference type="InterPro" id="IPR012449">
    <property type="entry name" value="Phage_F116_Orf28"/>
</dbReference>
<sequence>MANHLNSASGTTSSYELIGRRIQRLVSAPDVQKIQWVIVTRKDDEPLDSWDRVLRDIGETEGIQVDRQQDGAVRIGWQRYIDN</sequence>
<keyword evidence="2" id="KW-1185">Reference proteome</keyword>
<dbReference type="GO" id="GO:0008233">
    <property type="term" value="F:peptidase activity"/>
    <property type="evidence" value="ECO:0007669"/>
    <property type="project" value="UniProtKB-KW"/>
</dbReference>
<dbReference type="GO" id="GO:0006508">
    <property type="term" value="P:proteolysis"/>
    <property type="evidence" value="ECO:0007669"/>
    <property type="project" value="UniProtKB-KW"/>
</dbReference>
<protein>
    <submittedName>
        <fullName evidence="1">Clp protease ClpX</fullName>
    </submittedName>
</protein>
<dbReference type="EMBL" id="LKEJ01000163">
    <property type="protein sequence ID" value="KTB57290.1"/>
    <property type="molecule type" value="Genomic_DNA"/>
</dbReference>